<protein>
    <recommendedName>
        <fullName evidence="4">Outer membrane protein beta-barrel domain-containing protein</fullName>
    </recommendedName>
</protein>
<organism evidence="2 3">
    <name type="scientific">Prevotella heparinolytica</name>
    <dbReference type="NCBI Taxonomy" id="28113"/>
    <lineage>
        <taxon>Bacteria</taxon>
        <taxon>Pseudomonadati</taxon>
        <taxon>Bacteroidota</taxon>
        <taxon>Bacteroidia</taxon>
        <taxon>Bacteroidales</taxon>
        <taxon>Bacteroidaceae</taxon>
        <taxon>Bacteroides</taxon>
    </lineage>
</organism>
<dbReference type="AlphaFoldDB" id="A0A3P2ACD9"/>
<evidence type="ECO:0000313" key="2">
    <source>
        <dbReference type="EMBL" id="RRD93219.1"/>
    </source>
</evidence>
<evidence type="ECO:0000313" key="3">
    <source>
        <dbReference type="Proteomes" id="UP000279562"/>
    </source>
</evidence>
<dbReference type="Proteomes" id="UP000279562">
    <property type="component" value="Unassembled WGS sequence"/>
</dbReference>
<keyword evidence="1" id="KW-0732">Signal</keyword>
<name>A0A3P2ACD9_9BACE</name>
<dbReference type="SUPFAM" id="SSF56925">
    <property type="entry name" value="OMPA-like"/>
    <property type="match status" value="1"/>
</dbReference>
<feature type="chain" id="PRO_5018034039" description="Outer membrane protein beta-barrel domain-containing protein" evidence="1">
    <location>
        <begin position="27"/>
        <end position="222"/>
    </location>
</feature>
<dbReference type="InterPro" id="IPR011250">
    <property type="entry name" value="OMP/PagP_B-barrel"/>
</dbReference>
<keyword evidence="3" id="KW-1185">Reference proteome</keyword>
<evidence type="ECO:0008006" key="4">
    <source>
        <dbReference type="Google" id="ProtNLM"/>
    </source>
</evidence>
<reference evidence="2 3" key="1">
    <citation type="submission" date="2018-11" db="EMBL/GenBank/DDBJ databases">
        <title>Genomes From Bacteria Associated with the Canine Oral Cavity: a Test Case for Automated Genome-Based Taxonomic Assignment.</title>
        <authorList>
            <person name="Coil D.A."/>
            <person name="Jospin G."/>
            <person name="Darling A.E."/>
            <person name="Wallis C."/>
            <person name="Davis I.J."/>
            <person name="Harris S."/>
            <person name="Eisen J.A."/>
            <person name="Holcombe L.J."/>
            <person name="O'Flynn C."/>
        </authorList>
    </citation>
    <scope>NUCLEOTIDE SEQUENCE [LARGE SCALE GENOMIC DNA]</scope>
    <source>
        <strain evidence="2 3">OH1047_COT-310</strain>
    </source>
</reference>
<feature type="signal peptide" evidence="1">
    <location>
        <begin position="1"/>
        <end position="26"/>
    </location>
</feature>
<accession>A0A3P2ACD9</accession>
<comment type="caution">
    <text evidence="2">The sequence shown here is derived from an EMBL/GenBank/DDBJ whole genome shotgun (WGS) entry which is preliminary data.</text>
</comment>
<gene>
    <name evidence="2" type="ORF">EII33_01065</name>
</gene>
<dbReference type="EMBL" id="RQYF01000002">
    <property type="protein sequence ID" value="RRD93219.1"/>
    <property type="molecule type" value="Genomic_DNA"/>
</dbReference>
<sequence length="222" mass="24894">MKRQNRLTLCLTGILLFLSASSPAQDKPSGTSSFSAYIGPAWYTGQLMGVTGSADEYCNNLRKGVSWALHYWYTGQTSSEEKAVIRAGFLYQGSLFQEKQANGSDKIHLNYLAPQVGVFFLQPGYQIQLSAGAGYQFYTDKSVVYDKPRKVSMDKLACNFALAAEYFLTKQWGVSARCNWVLSHSERYSVDYHGEHWKVKHPDTGEGSFGQLSLTFGLNYHF</sequence>
<proteinExistence type="predicted"/>
<evidence type="ECO:0000256" key="1">
    <source>
        <dbReference type="SAM" id="SignalP"/>
    </source>
</evidence>
<dbReference type="RefSeq" id="WP_125238139.1">
    <property type="nucleotide sequence ID" value="NZ_CALZWP010000001.1"/>
</dbReference>